<dbReference type="CDD" id="cd00301">
    <property type="entry name" value="lipocalin_FABP"/>
    <property type="match status" value="1"/>
</dbReference>
<evidence type="ECO:0008006" key="3">
    <source>
        <dbReference type="Google" id="ProtNLM"/>
    </source>
</evidence>
<dbReference type="SUPFAM" id="SSF50814">
    <property type="entry name" value="Lipocalins"/>
    <property type="match status" value="1"/>
</dbReference>
<dbReference type="PANTHER" id="PTHR10612:SF34">
    <property type="entry name" value="APOLIPOPROTEIN D"/>
    <property type="match status" value="1"/>
</dbReference>
<dbReference type="OMA" id="SHWIHAE"/>
<dbReference type="PANTHER" id="PTHR10612">
    <property type="entry name" value="APOLIPOPROTEIN D"/>
    <property type="match status" value="1"/>
</dbReference>
<dbReference type="GO" id="GO:0006629">
    <property type="term" value="P:lipid metabolic process"/>
    <property type="evidence" value="ECO:0007669"/>
    <property type="project" value="TreeGrafter"/>
</dbReference>
<dbReference type="InterPro" id="IPR012674">
    <property type="entry name" value="Calycin"/>
</dbReference>
<dbReference type="Gene3D" id="2.40.128.20">
    <property type="match status" value="1"/>
</dbReference>
<comment type="caution">
    <text evidence="1">The sequence shown here is derived from an EMBL/GenBank/DDBJ whole genome shotgun (WGS) entry which is preliminary data.</text>
</comment>
<dbReference type="Proteomes" id="UP000318571">
    <property type="component" value="Chromosome 5"/>
</dbReference>
<reference evidence="1 2" key="1">
    <citation type="journal article" date="2018" name="Nat. Ecol. Evol.">
        <title>Genomic signatures of mitonuclear coevolution across populations of Tigriopus californicus.</title>
        <authorList>
            <person name="Barreto F.S."/>
            <person name="Watson E.T."/>
            <person name="Lima T.G."/>
            <person name="Willett C.S."/>
            <person name="Edmands S."/>
            <person name="Li W."/>
            <person name="Burton R.S."/>
        </authorList>
    </citation>
    <scope>NUCLEOTIDE SEQUENCE [LARGE SCALE GENOMIC DNA]</scope>
    <source>
        <strain evidence="1 2">San Diego</strain>
    </source>
</reference>
<dbReference type="GO" id="GO:0000302">
    <property type="term" value="P:response to reactive oxygen species"/>
    <property type="evidence" value="ECO:0007669"/>
    <property type="project" value="TreeGrafter"/>
</dbReference>
<dbReference type="GO" id="GO:0005737">
    <property type="term" value="C:cytoplasm"/>
    <property type="evidence" value="ECO:0007669"/>
    <property type="project" value="TreeGrafter"/>
</dbReference>
<evidence type="ECO:0000313" key="2">
    <source>
        <dbReference type="Proteomes" id="UP000318571"/>
    </source>
</evidence>
<keyword evidence="2" id="KW-1185">Reference proteome</keyword>
<dbReference type="AlphaFoldDB" id="A0A553PFU6"/>
<protein>
    <recommendedName>
        <fullName evidence="3">Lipocalin/cytosolic fatty-acid binding domain-containing protein</fullName>
    </recommendedName>
</protein>
<dbReference type="InterPro" id="IPR022272">
    <property type="entry name" value="Lipocalin_CS"/>
</dbReference>
<sequence length="228" mass="25345">MTLNQILSVPLVNGRSSSWAWLAKSVSYLVVCVSLVPFSSSSASAYHPPLYGLESGKVPDCPIAQAKTNFDLSQFLGDWYVLAYEYPKKMRLKDLSCVGLHFSMAGFGDIQSNFTFRFPAKTGFFYHVPTFSIVSQVKTSLWETQFVGVELISSIVETDYQNWAVLVQCRESGGGSDPKFLSTRILSRARTLSTEHFMEVQAAIEKVGASADFRYPVVQDECEELDSA</sequence>
<dbReference type="EMBL" id="VCGU01000004">
    <property type="protein sequence ID" value="TRY76554.1"/>
    <property type="molecule type" value="Genomic_DNA"/>
</dbReference>
<accession>A0A553PFU6</accession>
<dbReference type="PROSITE" id="PS00213">
    <property type="entry name" value="LIPOCALIN"/>
    <property type="match status" value="1"/>
</dbReference>
<evidence type="ECO:0000313" key="1">
    <source>
        <dbReference type="EMBL" id="TRY76554.1"/>
    </source>
</evidence>
<proteinExistence type="predicted"/>
<name>A0A553PFU6_TIGCA</name>
<organism evidence="1 2">
    <name type="scientific">Tigriopus californicus</name>
    <name type="common">Marine copepod</name>
    <dbReference type="NCBI Taxonomy" id="6832"/>
    <lineage>
        <taxon>Eukaryota</taxon>
        <taxon>Metazoa</taxon>
        <taxon>Ecdysozoa</taxon>
        <taxon>Arthropoda</taxon>
        <taxon>Crustacea</taxon>
        <taxon>Multicrustacea</taxon>
        <taxon>Hexanauplia</taxon>
        <taxon>Copepoda</taxon>
        <taxon>Harpacticoida</taxon>
        <taxon>Harpacticidae</taxon>
        <taxon>Tigriopus</taxon>
    </lineage>
</organism>
<gene>
    <name evidence="1" type="ORF">TCAL_06325</name>
</gene>